<evidence type="ECO:0000313" key="2">
    <source>
        <dbReference type="Proteomes" id="UP000324222"/>
    </source>
</evidence>
<dbReference type="EMBL" id="VSRR010002343">
    <property type="protein sequence ID" value="MPC30951.1"/>
    <property type="molecule type" value="Genomic_DNA"/>
</dbReference>
<dbReference type="Proteomes" id="UP000324222">
    <property type="component" value="Unassembled WGS sequence"/>
</dbReference>
<keyword evidence="2" id="KW-1185">Reference proteome</keyword>
<organism evidence="1 2">
    <name type="scientific">Portunus trituberculatus</name>
    <name type="common">Swimming crab</name>
    <name type="synonym">Neptunus trituberculatus</name>
    <dbReference type="NCBI Taxonomy" id="210409"/>
    <lineage>
        <taxon>Eukaryota</taxon>
        <taxon>Metazoa</taxon>
        <taxon>Ecdysozoa</taxon>
        <taxon>Arthropoda</taxon>
        <taxon>Crustacea</taxon>
        <taxon>Multicrustacea</taxon>
        <taxon>Malacostraca</taxon>
        <taxon>Eumalacostraca</taxon>
        <taxon>Eucarida</taxon>
        <taxon>Decapoda</taxon>
        <taxon>Pleocyemata</taxon>
        <taxon>Brachyura</taxon>
        <taxon>Eubrachyura</taxon>
        <taxon>Portunoidea</taxon>
        <taxon>Portunidae</taxon>
        <taxon>Portuninae</taxon>
        <taxon>Portunus</taxon>
    </lineage>
</organism>
<proteinExistence type="predicted"/>
<accession>A0A5B7E9Z8</accession>
<gene>
    <name evidence="1" type="ORF">E2C01_024223</name>
</gene>
<protein>
    <submittedName>
        <fullName evidence="1">Uncharacterized protein</fullName>
    </submittedName>
</protein>
<dbReference type="AlphaFoldDB" id="A0A5B7E9Z8"/>
<name>A0A5B7E9Z8_PORTR</name>
<sequence length="222" mass="24296">MSMGHFLHGHWLCLEACGPSPAAHTLSSIERRDGRTFLLKSLCPQGHSGTHTVTGASLVCAALSATSVLRWTHLVPLSRRLLKRLVWPGLDGDVSGEVFCSRSNWKKQSFETKTKHLRTLSSSQHSLKGHYHGAHLGKEGSFLRHHRGRGGGGIIVGEYGTVVGLGHWTVQESLIDGLRTVAWRRLCHQREGTVSSIISAKTATCYNTDTLTTALHCHTPTH</sequence>
<evidence type="ECO:0000313" key="1">
    <source>
        <dbReference type="EMBL" id="MPC30951.1"/>
    </source>
</evidence>
<reference evidence="1 2" key="1">
    <citation type="submission" date="2019-05" db="EMBL/GenBank/DDBJ databases">
        <title>Another draft genome of Portunus trituberculatus and its Hox gene families provides insights of decapod evolution.</title>
        <authorList>
            <person name="Jeong J.-H."/>
            <person name="Song I."/>
            <person name="Kim S."/>
            <person name="Choi T."/>
            <person name="Kim D."/>
            <person name="Ryu S."/>
            <person name="Kim W."/>
        </authorList>
    </citation>
    <scope>NUCLEOTIDE SEQUENCE [LARGE SCALE GENOMIC DNA]</scope>
    <source>
        <tissue evidence="1">Muscle</tissue>
    </source>
</reference>
<comment type="caution">
    <text evidence="1">The sequence shown here is derived from an EMBL/GenBank/DDBJ whole genome shotgun (WGS) entry which is preliminary data.</text>
</comment>